<accession>A0A1F6YIW5</accession>
<proteinExistence type="predicted"/>
<keyword evidence="1" id="KW-1133">Transmembrane helix</keyword>
<reference evidence="2 3" key="1">
    <citation type="journal article" date="2016" name="Nat. Commun.">
        <title>Thousands of microbial genomes shed light on interconnected biogeochemical processes in an aquifer system.</title>
        <authorList>
            <person name="Anantharaman K."/>
            <person name="Brown C.T."/>
            <person name="Hug L.A."/>
            <person name="Sharon I."/>
            <person name="Castelle C.J."/>
            <person name="Probst A.J."/>
            <person name="Thomas B.C."/>
            <person name="Singh A."/>
            <person name="Wilkins M.J."/>
            <person name="Karaoz U."/>
            <person name="Brodie E.L."/>
            <person name="Williams K.H."/>
            <person name="Hubbard S.S."/>
            <person name="Banfield J.F."/>
        </authorList>
    </citation>
    <scope>NUCLEOTIDE SEQUENCE [LARGE SCALE GENOMIC DNA]</scope>
</reference>
<feature type="transmembrane region" description="Helical" evidence="1">
    <location>
        <begin position="143"/>
        <end position="163"/>
    </location>
</feature>
<sequence length="199" mass="23439">MDAHQSKSKFVLFFLNNRKKFQLVFLTIIFVIFVFLVQRLFINYNNIYSFLVFDTAVVLFWGICIVISQFYAEKFAEKFRKYLYFKSGTKVWSLISSISLYFVLYILILFILILIITNFSILLSNSSDTEDLLFFTIMGLSPYILFLWFVSISIGFVSLIVHSNQSEVVIIEGRIPFRVYFLFFISILLAIIFLFIISI</sequence>
<gene>
    <name evidence="2" type="ORF">A2192_01595</name>
</gene>
<dbReference type="EMBL" id="MFVW01000020">
    <property type="protein sequence ID" value="OGJ06328.1"/>
    <property type="molecule type" value="Genomic_DNA"/>
</dbReference>
<organism evidence="2 3">
    <name type="scientific">Candidatus Nomurabacteria bacterium RIFOXYA1_FULL_35_17</name>
    <dbReference type="NCBI Taxonomy" id="1801798"/>
    <lineage>
        <taxon>Bacteria</taxon>
        <taxon>Candidatus Nomuraibacteriota</taxon>
    </lineage>
</organism>
<dbReference type="Proteomes" id="UP000179274">
    <property type="component" value="Unassembled WGS sequence"/>
</dbReference>
<comment type="caution">
    <text evidence="2">The sequence shown here is derived from an EMBL/GenBank/DDBJ whole genome shotgun (WGS) entry which is preliminary data.</text>
</comment>
<evidence type="ECO:0000313" key="3">
    <source>
        <dbReference type="Proteomes" id="UP000179274"/>
    </source>
</evidence>
<feature type="transmembrane region" description="Helical" evidence="1">
    <location>
        <begin position="91"/>
        <end position="123"/>
    </location>
</feature>
<protein>
    <submittedName>
        <fullName evidence="2">Uncharacterized protein</fullName>
    </submittedName>
</protein>
<dbReference type="AlphaFoldDB" id="A0A1F6YIW5"/>
<feature type="transmembrane region" description="Helical" evidence="1">
    <location>
        <begin position="21"/>
        <end position="41"/>
    </location>
</feature>
<keyword evidence="1" id="KW-0472">Membrane</keyword>
<name>A0A1F6YIW5_9BACT</name>
<keyword evidence="1" id="KW-0812">Transmembrane</keyword>
<evidence type="ECO:0000256" key="1">
    <source>
        <dbReference type="SAM" id="Phobius"/>
    </source>
</evidence>
<feature type="transmembrane region" description="Helical" evidence="1">
    <location>
        <begin position="47"/>
        <end position="71"/>
    </location>
</feature>
<feature type="transmembrane region" description="Helical" evidence="1">
    <location>
        <begin position="175"/>
        <end position="197"/>
    </location>
</feature>
<evidence type="ECO:0000313" key="2">
    <source>
        <dbReference type="EMBL" id="OGJ06328.1"/>
    </source>
</evidence>